<dbReference type="RefSeq" id="WP_011444133.1">
    <property type="nucleotide sequence ID" value="NC_007794.1"/>
</dbReference>
<dbReference type="HOGENOM" id="CLU_1601006_0_0_5"/>
<gene>
    <name evidence="1" type="ordered locus">Saro_0471</name>
</gene>
<protein>
    <submittedName>
        <fullName evidence="1">Uncharacterized protein</fullName>
    </submittedName>
</protein>
<dbReference type="AlphaFoldDB" id="Q2GB54"/>
<reference evidence="2" key="1">
    <citation type="submission" date="2006-01" db="EMBL/GenBank/DDBJ databases">
        <title>Complete sequence of Novosphingobium aromaticivorans DSM 12444.</title>
        <authorList>
            <consortium name="US DOE Joint Genome Institute"/>
            <person name="Copeland A."/>
            <person name="Lucas S."/>
            <person name="Lapidus A."/>
            <person name="Barry K."/>
            <person name="Detter J.C."/>
            <person name="Glavina T."/>
            <person name="Hammon N."/>
            <person name="Israni S."/>
            <person name="Pitluck S."/>
            <person name="Chain P."/>
            <person name="Malfatti S."/>
            <person name="Shin M."/>
            <person name="Vergez L."/>
            <person name="Schmutz J."/>
            <person name="Larimer F."/>
            <person name="Land M."/>
            <person name="Kyrpides N."/>
            <person name="Ivanova N."/>
            <person name="Fredrickson J."/>
            <person name="Balkwill D."/>
            <person name="Romine M.F."/>
            <person name="Richardson P."/>
        </authorList>
    </citation>
    <scope>NUCLEOTIDE SEQUENCE [LARGE SCALE GENOMIC DNA]</scope>
    <source>
        <strain evidence="2">ATCC 700278 / DSM 12444 / CCUG 56034 / CIP 105152 / NBRC 16084 / F199</strain>
    </source>
</reference>
<accession>Q2GB54</accession>
<evidence type="ECO:0000313" key="2">
    <source>
        <dbReference type="Proteomes" id="UP000009134"/>
    </source>
</evidence>
<organism evidence="1 2">
    <name type="scientific">Novosphingobium aromaticivorans (strain ATCC 700278 / DSM 12444 / CCUG 56034 / CIP 105152 / NBRC 16084 / F199)</name>
    <dbReference type="NCBI Taxonomy" id="279238"/>
    <lineage>
        <taxon>Bacteria</taxon>
        <taxon>Pseudomonadati</taxon>
        <taxon>Pseudomonadota</taxon>
        <taxon>Alphaproteobacteria</taxon>
        <taxon>Sphingomonadales</taxon>
        <taxon>Sphingomonadaceae</taxon>
        <taxon>Novosphingobium</taxon>
    </lineage>
</organism>
<name>Q2GB54_NOVAD</name>
<sequence>MAARHGYPGVHRSTFSESHPMTSIRSLLLPFALLGFSGGAAAEGIAAKGWSADWKVVGVAEDRTEVLMRPGSVRELPPGPQRTFAVRQVWAGFDYAGTHGLHAARKIALFRYDCAGRRLLVAAATDYAANGVVLARNAVDADRADQYLPVEPDTLGAAIMDKACAA</sequence>
<dbReference type="STRING" id="279238.Saro_0471"/>
<keyword evidence="2" id="KW-1185">Reference proteome</keyword>
<evidence type="ECO:0000313" key="1">
    <source>
        <dbReference type="EMBL" id="ABD24919.1"/>
    </source>
</evidence>
<dbReference type="EMBL" id="CP000248">
    <property type="protein sequence ID" value="ABD24919.1"/>
    <property type="molecule type" value="Genomic_DNA"/>
</dbReference>
<dbReference type="Proteomes" id="UP000009134">
    <property type="component" value="Chromosome"/>
</dbReference>
<dbReference type="KEGG" id="nar:Saro_0471"/>
<proteinExistence type="predicted"/>